<comment type="caution">
    <text evidence="2">The sequence shown here is derived from an EMBL/GenBank/DDBJ whole genome shotgun (WGS) entry which is preliminary data.</text>
</comment>
<feature type="transmembrane region" description="Helical" evidence="1">
    <location>
        <begin position="13"/>
        <end position="34"/>
    </location>
</feature>
<protein>
    <submittedName>
        <fullName evidence="2">Prepilin-type N-terminal cleavage/methylation domain-containing protein</fullName>
    </submittedName>
</protein>
<accession>A0ABW3I1V6</accession>
<keyword evidence="3" id="KW-1185">Reference proteome</keyword>
<keyword evidence="1" id="KW-1133">Transmembrane helix</keyword>
<evidence type="ECO:0000313" key="2">
    <source>
        <dbReference type="EMBL" id="MFD0963849.1"/>
    </source>
</evidence>
<name>A0ABW3I1V6_9FLAO</name>
<dbReference type="InterPro" id="IPR012902">
    <property type="entry name" value="N_methyl_site"/>
</dbReference>
<dbReference type="EMBL" id="JBHTJM010000008">
    <property type="protein sequence ID" value="MFD0963849.1"/>
    <property type="molecule type" value="Genomic_DNA"/>
</dbReference>
<keyword evidence="1" id="KW-0472">Membrane</keyword>
<proteinExistence type="predicted"/>
<organism evidence="2 3">
    <name type="scientific">Pseudofulvibacter geojedonensis</name>
    <dbReference type="NCBI Taxonomy" id="1123758"/>
    <lineage>
        <taxon>Bacteria</taxon>
        <taxon>Pseudomonadati</taxon>
        <taxon>Bacteroidota</taxon>
        <taxon>Flavobacteriia</taxon>
        <taxon>Flavobacteriales</taxon>
        <taxon>Flavobacteriaceae</taxon>
        <taxon>Pseudofulvibacter</taxon>
    </lineage>
</organism>
<gene>
    <name evidence="2" type="ORF">ACFQ1O_07505</name>
</gene>
<keyword evidence="1" id="KW-0812">Transmembrane</keyword>
<evidence type="ECO:0000256" key="1">
    <source>
        <dbReference type="SAM" id="Phobius"/>
    </source>
</evidence>
<sequence>MIKKVNAYTLSEVLVVLLLTSIIAGIAFSVLGMVQKQLFSVQKNMDIKASFRQLEQSLLIDFNKYQNVKFNDLENKLICYSEIDSVVYNFNPKYVQKDLDTFYISGVYKKMFFSGKKVNEGLIDAIKIDSIEANPNLQLFIFKQNDANTYLD</sequence>
<dbReference type="Proteomes" id="UP001596997">
    <property type="component" value="Unassembled WGS sequence"/>
</dbReference>
<dbReference type="Pfam" id="PF07963">
    <property type="entry name" value="N_methyl"/>
    <property type="match status" value="1"/>
</dbReference>
<evidence type="ECO:0000313" key="3">
    <source>
        <dbReference type="Proteomes" id="UP001596997"/>
    </source>
</evidence>
<reference evidence="3" key="1">
    <citation type="journal article" date="2019" name="Int. J. Syst. Evol. Microbiol.">
        <title>The Global Catalogue of Microorganisms (GCM) 10K type strain sequencing project: providing services to taxonomists for standard genome sequencing and annotation.</title>
        <authorList>
            <consortium name="The Broad Institute Genomics Platform"/>
            <consortium name="The Broad Institute Genome Sequencing Center for Infectious Disease"/>
            <person name="Wu L."/>
            <person name="Ma J."/>
        </authorList>
    </citation>
    <scope>NUCLEOTIDE SEQUENCE [LARGE SCALE GENOMIC DNA]</scope>
    <source>
        <strain evidence="3">CCUG 62114</strain>
    </source>
</reference>
<dbReference type="RefSeq" id="WP_377714987.1">
    <property type="nucleotide sequence ID" value="NZ_JBHTJM010000008.1"/>
</dbReference>